<dbReference type="PANTHER" id="PTHR10491:SF4">
    <property type="entry name" value="METHIONINE ADENOSYLTRANSFERASE 2 SUBUNIT BETA"/>
    <property type="match status" value="1"/>
</dbReference>
<dbReference type="PANTHER" id="PTHR10491">
    <property type="entry name" value="DTDP-4-DEHYDRORHAMNOSE REDUCTASE"/>
    <property type="match status" value="1"/>
</dbReference>
<dbReference type="EMBL" id="PFBY01000014">
    <property type="protein sequence ID" value="PIR76624.1"/>
    <property type="molecule type" value="Genomic_DNA"/>
</dbReference>
<dbReference type="Pfam" id="PF04321">
    <property type="entry name" value="RmlD_sub_bind"/>
    <property type="match status" value="1"/>
</dbReference>
<sequence length="296" mass="33651">MSKKILITGAGGFVGKNLYQYLVEKKYDVLGIGKTAKESVDKVVDISDPVALNEVLETWKPDQIVHLAALSNVEKCEVERGLAYAQNVKPVETLTTWANTYNKRIIFVSTDYVFDGEAPADGFTENDTERPLQYYGETKLQGEHIVSTLQQYVIVRPTVIYGWDRDGMNFFMQLYRNQRDKKTMNIPTDQVNNPTSVVDLCHLLEKIIQRDDVVGTFIATGNETFGRYDFAVQIAEHMGWDTHLLLPVSTQQLGQVAKRPLHNATSNKKVVQEFSFSFASLDQHVTEIREQMKKHI</sequence>
<keyword evidence="2" id="KW-0521">NADP</keyword>
<dbReference type="GO" id="GO:0005829">
    <property type="term" value="C:cytosol"/>
    <property type="evidence" value="ECO:0007669"/>
    <property type="project" value="TreeGrafter"/>
</dbReference>
<dbReference type="InterPro" id="IPR036291">
    <property type="entry name" value="NAD(P)-bd_dom_sf"/>
</dbReference>
<dbReference type="InterPro" id="IPR005913">
    <property type="entry name" value="dTDP_dehydrorham_reduct"/>
</dbReference>
<reference evidence="5" key="1">
    <citation type="submission" date="2017-09" db="EMBL/GenBank/DDBJ databases">
        <title>Depth-based differentiation of microbial function through sediment-hosted aquifers and enrichment of novel symbionts in the deep terrestrial subsurface.</title>
        <authorList>
            <person name="Probst A.J."/>
            <person name="Ladd B."/>
            <person name="Jarett J.K."/>
            <person name="Geller-Mcgrath D.E."/>
            <person name="Sieber C.M.K."/>
            <person name="Emerson J.B."/>
            <person name="Anantharaman K."/>
            <person name="Thomas B.C."/>
            <person name="Malmstrom R."/>
            <person name="Stieglmeier M."/>
            <person name="Klingl A."/>
            <person name="Woyke T."/>
            <person name="Ryan C.M."/>
            <person name="Banfield J.F."/>
        </authorList>
    </citation>
    <scope>NUCLEOTIDE SEQUENCE [LARGE SCALE GENOMIC DNA]</scope>
</reference>
<dbReference type="Gene3D" id="3.40.50.720">
    <property type="entry name" value="NAD(P)-binding Rossmann-like Domain"/>
    <property type="match status" value="1"/>
</dbReference>
<comment type="caution">
    <text evidence="4">The sequence shown here is derived from an EMBL/GenBank/DDBJ whole genome shotgun (WGS) entry which is preliminary data.</text>
</comment>
<dbReference type="UniPathway" id="UPA00124"/>
<evidence type="ECO:0000313" key="5">
    <source>
        <dbReference type="Proteomes" id="UP000231530"/>
    </source>
</evidence>
<dbReference type="SUPFAM" id="SSF51735">
    <property type="entry name" value="NAD(P)-binding Rossmann-fold domains"/>
    <property type="match status" value="1"/>
</dbReference>
<dbReference type="Proteomes" id="UP000231530">
    <property type="component" value="Unassembled WGS sequence"/>
</dbReference>
<keyword evidence="2" id="KW-0560">Oxidoreductase</keyword>
<organism evidence="4 5">
    <name type="scientific">Candidatus Magasanikbacteria bacterium CG10_big_fil_rev_8_21_14_0_10_42_10</name>
    <dbReference type="NCBI Taxonomy" id="1974649"/>
    <lineage>
        <taxon>Bacteria</taxon>
        <taxon>Candidatus Magasanikiibacteriota</taxon>
    </lineage>
</organism>
<dbReference type="GO" id="GO:0019305">
    <property type="term" value="P:dTDP-rhamnose biosynthetic process"/>
    <property type="evidence" value="ECO:0007669"/>
    <property type="project" value="UniProtKB-UniPathway"/>
</dbReference>
<comment type="function">
    <text evidence="2">Catalyzes the reduction of dTDP-6-deoxy-L-lyxo-4-hexulose to yield dTDP-L-rhamnose.</text>
</comment>
<dbReference type="CDD" id="cd05254">
    <property type="entry name" value="dTDP_HR_like_SDR_e"/>
    <property type="match status" value="1"/>
</dbReference>
<dbReference type="InterPro" id="IPR029903">
    <property type="entry name" value="RmlD-like-bd"/>
</dbReference>
<name>A0A2H0TWS6_9BACT</name>
<accession>A0A2H0TWS6</accession>
<protein>
    <recommendedName>
        <fullName evidence="2">dTDP-4-dehydrorhamnose reductase</fullName>
        <ecNumber evidence="2">1.1.1.133</ecNumber>
    </recommendedName>
</protein>
<evidence type="ECO:0000259" key="3">
    <source>
        <dbReference type="Pfam" id="PF04321"/>
    </source>
</evidence>
<dbReference type="AlphaFoldDB" id="A0A2H0TWS6"/>
<dbReference type="EC" id="1.1.1.133" evidence="2"/>
<evidence type="ECO:0000256" key="2">
    <source>
        <dbReference type="RuleBase" id="RU364082"/>
    </source>
</evidence>
<comment type="similarity">
    <text evidence="1 2">Belongs to the dTDP-4-dehydrorhamnose reductase family.</text>
</comment>
<dbReference type="GO" id="GO:0008831">
    <property type="term" value="F:dTDP-4-dehydrorhamnose reductase activity"/>
    <property type="evidence" value="ECO:0007669"/>
    <property type="project" value="UniProtKB-EC"/>
</dbReference>
<gene>
    <name evidence="4" type="ORF">COU32_00980</name>
</gene>
<comment type="pathway">
    <text evidence="2">Carbohydrate biosynthesis; dTDP-L-rhamnose biosynthesis.</text>
</comment>
<evidence type="ECO:0000313" key="4">
    <source>
        <dbReference type="EMBL" id="PIR76624.1"/>
    </source>
</evidence>
<evidence type="ECO:0000256" key="1">
    <source>
        <dbReference type="ARBA" id="ARBA00010944"/>
    </source>
</evidence>
<feature type="domain" description="RmlD-like substrate binding" evidence="3">
    <location>
        <begin position="4"/>
        <end position="292"/>
    </location>
</feature>
<proteinExistence type="inferred from homology"/>